<dbReference type="OrthoDB" id="3995855at2759"/>
<gene>
    <name evidence="2" type="ORF">LANO_0H19768G</name>
</gene>
<dbReference type="Proteomes" id="UP000189911">
    <property type="component" value="Chromosome H"/>
</dbReference>
<evidence type="ECO:0000313" key="2">
    <source>
        <dbReference type="EMBL" id="SCV05994.1"/>
    </source>
</evidence>
<reference evidence="3" key="1">
    <citation type="submission" date="2016-03" db="EMBL/GenBank/DDBJ databases">
        <authorList>
            <person name="Devillers Hugo."/>
        </authorList>
    </citation>
    <scope>NUCLEOTIDE SEQUENCE [LARGE SCALE GENOMIC DNA]</scope>
</reference>
<feature type="compositionally biased region" description="Basic and acidic residues" evidence="1">
    <location>
        <begin position="8"/>
        <end position="23"/>
    </location>
</feature>
<protein>
    <submittedName>
        <fullName evidence="2">LANO_0H19768g1_1</fullName>
    </submittedName>
</protein>
<keyword evidence="3" id="KW-1185">Reference proteome</keyword>
<feature type="compositionally biased region" description="Basic and acidic residues" evidence="1">
    <location>
        <begin position="120"/>
        <end position="129"/>
    </location>
</feature>
<evidence type="ECO:0000256" key="1">
    <source>
        <dbReference type="SAM" id="MobiDB-lite"/>
    </source>
</evidence>
<sequence length="527" mass="57762">MSSENDSETPRIPERPRRSEGEQQHTAVPDVPSNRPLRHHTTGFLKQVPQVPQKRPTRRHTEQLDVAVQEANSQLDQLRTFIKEKPDTKVKTAKTPFGSHEDSKENDFAVTGPDLCYSIDSREKSKESEASPQRSHIMFNSSDERIQSPNFDNSGKSLRATNEEPVNQATMGKQDTETLIEALEPGNKTQESPRLSQSSELCATGRPLDSSKANYGNAVVDKQAECPEIEPSISARQESDIQGLSATIKHALKPAVDVGENLKDISPTENTAITGTEVPQLTEKKCETSVEIEKDDVCLPQAEVAPMSASSSAEDPDSAEQDEKVKQPSSEHDAFGIPERPTKKAPPKKPSSKIAAFQEMLRKQQLQDQDQSGSKGNQPAAGNSSLNEKRAKITSNLNGIFGLPGMVPGSHSNSQPPTRSDETENHISSLRNSSLRDRKEVEVPQRRAKGPRGRKLPAHLVDMEKVEACGTSNEAQVFKAWSIQFIKTDGANTNEKNKADEAKMGVNTLGEELTGGKDAVSKKELLE</sequence>
<feature type="compositionally biased region" description="Basic and acidic residues" evidence="1">
    <location>
        <begin position="434"/>
        <end position="445"/>
    </location>
</feature>
<feature type="region of interest" description="Disordered" evidence="1">
    <location>
        <begin position="185"/>
        <end position="213"/>
    </location>
</feature>
<feature type="region of interest" description="Disordered" evidence="1">
    <location>
        <begin position="287"/>
        <end position="459"/>
    </location>
</feature>
<feature type="compositionally biased region" description="Polar residues" evidence="1">
    <location>
        <begin position="130"/>
        <end position="173"/>
    </location>
</feature>
<accession>A0A1G4KN68</accession>
<feature type="compositionally biased region" description="Basic residues" evidence="1">
    <location>
        <begin position="446"/>
        <end position="457"/>
    </location>
</feature>
<organism evidence="2 3">
    <name type="scientific">Lachancea nothofagi CBS 11611</name>
    <dbReference type="NCBI Taxonomy" id="1266666"/>
    <lineage>
        <taxon>Eukaryota</taxon>
        <taxon>Fungi</taxon>
        <taxon>Dikarya</taxon>
        <taxon>Ascomycota</taxon>
        <taxon>Saccharomycotina</taxon>
        <taxon>Saccharomycetes</taxon>
        <taxon>Saccharomycetales</taxon>
        <taxon>Saccharomycetaceae</taxon>
        <taxon>Lachancea</taxon>
    </lineage>
</organism>
<feature type="region of interest" description="Disordered" evidence="1">
    <location>
        <begin position="87"/>
        <end position="173"/>
    </location>
</feature>
<name>A0A1G4KN68_9SACH</name>
<evidence type="ECO:0000313" key="3">
    <source>
        <dbReference type="Proteomes" id="UP000189911"/>
    </source>
</evidence>
<feature type="compositionally biased region" description="Basic and acidic residues" evidence="1">
    <location>
        <begin position="321"/>
        <end position="334"/>
    </location>
</feature>
<dbReference type="EMBL" id="LT598447">
    <property type="protein sequence ID" value="SCV05994.1"/>
    <property type="molecule type" value="Genomic_DNA"/>
</dbReference>
<feature type="compositionally biased region" description="Polar residues" evidence="1">
    <location>
        <begin position="187"/>
        <end position="201"/>
    </location>
</feature>
<dbReference type="AlphaFoldDB" id="A0A1G4KN68"/>
<feature type="compositionally biased region" description="Polar residues" evidence="1">
    <location>
        <begin position="364"/>
        <end position="386"/>
    </location>
</feature>
<feature type="region of interest" description="Disordered" evidence="1">
    <location>
        <begin position="1"/>
        <end position="63"/>
    </location>
</feature>
<feature type="compositionally biased region" description="Basic and acidic residues" evidence="1">
    <location>
        <begin position="287"/>
        <end position="297"/>
    </location>
</feature>
<proteinExistence type="predicted"/>